<evidence type="ECO:0000313" key="1">
    <source>
        <dbReference type="EMBL" id="KAJ8887294.1"/>
    </source>
</evidence>
<name>A0ABQ9HSD6_9NEOP</name>
<dbReference type="EMBL" id="JARBHB010000004">
    <property type="protein sequence ID" value="KAJ8887294.1"/>
    <property type="molecule type" value="Genomic_DNA"/>
</dbReference>
<protein>
    <submittedName>
        <fullName evidence="1">Uncharacterized protein</fullName>
    </submittedName>
</protein>
<accession>A0ABQ9HSD6</accession>
<comment type="caution">
    <text evidence="1">The sequence shown here is derived from an EMBL/GenBank/DDBJ whole genome shotgun (WGS) entry which is preliminary data.</text>
</comment>
<proteinExistence type="predicted"/>
<sequence length="70" mass="8108">MKEAMTARNMLQLQITFENFFTGHKNKERDINQLSQLNRFFNKAATSASKMLAGELSFINHTVKHSLSYK</sequence>
<dbReference type="Proteomes" id="UP001159363">
    <property type="component" value="Chromosome X"/>
</dbReference>
<gene>
    <name evidence="1" type="ORF">PR048_013509</name>
</gene>
<organism evidence="1 2">
    <name type="scientific">Dryococelus australis</name>
    <dbReference type="NCBI Taxonomy" id="614101"/>
    <lineage>
        <taxon>Eukaryota</taxon>
        <taxon>Metazoa</taxon>
        <taxon>Ecdysozoa</taxon>
        <taxon>Arthropoda</taxon>
        <taxon>Hexapoda</taxon>
        <taxon>Insecta</taxon>
        <taxon>Pterygota</taxon>
        <taxon>Neoptera</taxon>
        <taxon>Polyneoptera</taxon>
        <taxon>Phasmatodea</taxon>
        <taxon>Verophasmatodea</taxon>
        <taxon>Anareolatae</taxon>
        <taxon>Phasmatidae</taxon>
        <taxon>Eurycanthinae</taxon>
        <taxon>Dryococelus</taxon>
    </lineage>
</organism>
<keyword evidence="2" id="KW-1185">Reference proteome</keyword>
<evidence type="ECO:0000313" key="2">
    <source>
        <dbReference type="Proteomes" id="UP001159363"/>
    </source>
</evidence>
<reference evidence="1 2" key="1">
    <citation type="submission" date="2023-02" db="EMBL/GenBank/DDBJ databases">
        <title>LHISI_Scaffold_Assembly.</title>
        <authorList>
            <person name="Stuart O.P."/>
            <person name="Cleave R."/>
            <person name="Magrath M.J.L."/>
            <person name="Mikheyev A.S."/>
        </authorList>
    </citation>
    <scope>NUCLEOTIDE SEQUENCE [LARGE SCALE GENOMIC DNA]</scope>
    <source>
        <strain evidence="1">Daus_M_001</strain>
        <tissue evidence="1">Leg muscle</tissue>
    </source>
</reference>